<evidence type="ECO:0000313" key="1">
    <source>
        <dbReference type="EMBL" id="KAK7741927.1"/>
    </source>
</evidence>
<dbReference type="InterPro" id="IPR036291">
    <property type="entry name" value="NAD(P)-bd_dom_sf"/>
</dbReference>
<proteinExistence type="predicted"/>
<comment type="caution">
    <text evidence="1">The sequence shown here is derived from an EMBL/GenBank/DDBJ whole genome shotgun (WGS) entry which is preliminary data.</text>
</comment>
<dbReference type="GO" id="GO:0016616">
    <property type="term" value="F:oxidoreductase activity, acting on the CH-OH group of donors, NAD or NADP as acceptor"/>
    <property type="evidence" value="ECO:0007669"/>
    <property type="project" value="TreeGrafter"/>
</dbReference>
<gene>
    <name evidence="1" type="ORF">SLS62_010862</name>
</gene>
<dbReference type="SUPFAM" id="SSF51735">
    <property type="entry name" value="NAD(P)-binding Rossmann-fold domains"/>
    <property type="match status" value="1"/>
</dbReference>
<dbReference type="Proteomes" id="UP001320420">
    <property type="component" value="Unassembled WGS sequence"/>
</dbReference>
<dbReference type="PANTHER" id="PTHR45458">
    <property type="entry name" value="SHORT-CHAIN DEHYDROGENASE/REDUCTASE SDR"/>
    <property type="match status" value="1"/>
</dbReference>
<dbReference type="Gene3D" id="3.40.50.720">
    <property type="entry name" value="NAD(P)-binding Rossmann-like Domain"/>
    <property type="match status" value="1"/>
</dbReference>
<name>A0AAN9UFK2_9PEZI</name>
<dbReference type="PANTHER" id="PTHR45458:SF1">
    <property type="entry name" value="SHORT CHAIN DEHYDROGENASE"/>
    <property type="match status" value="1"/>
</dbReference>
<keyword evidence="2" id="KW-1185">Reference proteome</keyword>
<accession>A0AAN9UFK2</accession>
<dbReference type="InterPro" id="IPR002347">
    <property type="entry name" value="SDR_fam"/>
</dbReference>
<reference evidence="1 2" key="1">
    <citation type="submission" date="2024-02" db="EMBL/GenBank/DDBJ databases">
        <title>De novo assembly and annotation of 12 fungi associated with fruit tree decline syndrome in Ontario, Canada.</title>
        <authorList>
            <person name="Sulman M."/>
            <person name="Ellouze W."/>
            <person name="Ilyukhin E."/>
        </authorList>
    </citation>
    <scope>NUCLEOTIDE SEQUENCE [LARGE SCALE GENOMIC DNA]</scope>
    <source>
        <strain evidence="1 2">M11/M66-122</strain>
    </source>
</reference>
<dbReference type="AlphaFoldDB" id="A0AAN9UFK2"/>
<sequence length="154" mass="15807">MADQLVVVITGAGRGIGNALTRAYVARPNCTVVGSIRDDTAQGVAELKASPKGEGSRLLLVKIESSLPTDATAAVEEMEAAGINHIDILIPNAGISPALEPIETVDLAVVASTFQVNALGPLSLYQACHKLLTKSTNVKFVPITSAAGTIGGME</sequence>
<dbReference type="PRINTS" id="PR00081">
    <property type="entry name" value="GDHRDH"/>
</dbReference>
<protein>
    <submittedName>
        <fullName evidence="1">Uncharacterized protein</fullName>
    </submittedName>
</protein>
<dbReference type="Pfam" id="PF00106">
    <property type="entry name" value="adh_short"/>
    <property type="match status" value="1"/>
</dbReference>
<organism evidence="1 2">
    <name type="scientific">Diatrype stigma</name>
    <dbReference type="NCBI Taxonomy" id="117547"/>
    <lineage>
        <taxon>Eukaryota</taxon>
        <taxon>Fungi</taxon>
        <taxon>Dikarya</taxon>
        <taxon>Ascomycota</taxon>
        <taxon>Pezizomycotina</taxon>
        <taxon>Sordariomycetes</taxon>
        <taxon>Xylariomycetidae</taxon>
        <taxon>Xylariales</taxon>
        <taxon>Diatrypaceae</taxon>
        <taxon>Diatrype</taxon>
    </lineage>
</organism>
<evidence type="ECO:0000313" key="2">
    <source>
        <dbReference type="Proteomes" id="UP001320420"/>
    </source>
</evidence>
<dbReference type="InterPro" id="IPR052184">
    <property type="entry name" value="SDR_enzymes"/>
</dbReference>
<dbReference type="EMBL" id="JAKJXP020000152">
    <property type="protein sequence ID" value="KAK7741927.1"/>
    <property type="molecule type" value="Genomic_DNA"/>
</dbReference>